<comment type="caution">
    <text evidence="1">The sequence shown here is derived from an EMBL/GenBank/DDBJ whole genome shotgun (WGS) entry which is preliminary data.</text>
</comment>
<dbReference type="Proteomes" id="UP000614047">
    <property type="component" value="Unassembled WGS sequence"/>
</dbReference>
<accession>A0A931DL00</accession>
<reference evidence="1" key="1">
    <citation type="submission" date="2020-11" db="EMBL/GenBank/DDBJ databases">
        <title>Sequencing the genomes of 1000 actinobacteria strains.</title>
        <authorList>
            <person name="Klenk H.-P."/>
        </authorList>
    </citation>
    <scope>NUCLEOTIDE SEQUENCE</scope>
    <source>
        <strain evidence="1">DSM 43175</strain>
    </source>
</reference>
<dbReference type="EMBL" id="JADOUA010000001">
    <property type="protein sequence ID" value="MBG6091930.1"/>
    <property type="molecule type" value="Genomic_DNA"/>
</dbReference>
<dbReference type="RefSeq" id="WP_307829204.1">
    <property type="nucleotide sequence ID" value="NZ_BAABES010000002.1"/>
</dbReference>
<evidence type="ECO:0000313" key="1">
    <source>
        <dbReference type="EMBL" id="MBG6091930.1"/>
    </source>
</evidence>
<organism evidence="1 2">
    <name type="scientific">Actinomadura viridis</name>
    <dbReference type="NCBI Taxonomy" id="58110"/>
    <lineage>
        <taxon>Bacteria</taxon>
        <taxon>Bacillati</taxon>
        <taxon>Actinomycetota</taxon>
        <taxon>Actinomycetes</taxon>
        <taxon>Streptosporangiales</taxon>
        <taxon>Thermomonosporaceae</taxon>
        <taxon>Actinomadura</taxon>
    </lineage>
</organism>
<name>A0A931DL00_9ACTN</name>
<proteinExistence type="predicted"/>
<protein>
    <submittedName>
        <fullName evidence="1">Uncharacterized protein</fullName>
    </submittedName>
</protein>
<dbReference type="AlphaFoldDB" id="A0A931DL00"/>
<evidence type="ECO:0000313" key="2">
    <source>
        <dbReference type="Proteomes" id="UP000614047"/>
    </source>
</evidence>
<sequence length="106" mass="11380">MGIFCALEYPQVKMESVMAEKWEADAAADFKRRLGKSAHELGTTSGDASCPDIWELDNGDIAVIGTELTGVYRQRLPAGVSVDPGESLVVIPRSTIVAAKTDIPDE</sequence>
<gene>
    <name evidence="1" type="ORF">IW256_006043</name>
</gene>
<keyword evidence="2" id="KW-1185">Reference proteome</keyword>